<protein>
    <submittedName>
        <fullName evidence="2">Uncharacterized protein</fullName>
    </submittedName>
</protein>
<feature type="signal peptide" evidence="1">
    <location>
        <begin position="1"/>
        <end position="19"/>
    </location>
</feature>
<accession>A0A162GX55</accession>
<organism evidence="2 3">
    <name type="scientific">Bdellovibrio bacteriovorus</name>
    <dbReference type="NCBI Taxonomy" id="959"/>
    <lineage>
        <taxon>Bacteria</taxon>
        <taxon>Pseudomonadati</taxon>
        <taxon>Bdellovibrionota</taxon>
        <taxon>Bdellovibrionia</taxon>
        <taxon>Bdellovibrionales</taxon>
        <taxon>Pseudobdellovibrionaceae</taxon>
        <taxon>Bdellovibrio</taxon>
    </lineage>
</organism>
<proteinExistence type="predicted"/>
<dbReference type="EMBL" id="LUKD01000001">
    <property type="protein sequence ID" value="KYG69135.1"/>
    <property type="molecule type" value="Genomic_DNA"/>
</dbReference>
<dbReference type="Proteomes" id="UP000075799">
    <property type="component" value="Unassembled WGS sequence"/>
</dbReference>
<evidence type="ECO:0000313" key="3">
    <source>
        <dbReference type="Proteomes" id="UP000075799"/>
    </source>
</evidence>
<gene>
    <name evidence="2" type="ORF">AZI87_07910</name>
</gene>
<sequence length="308" mass="33249">MRTLFFLGILMFHGHFAWACVSMQLQTSQTAINFNSSTTAAPTFTVKANTNPGGCNFFITFDYGNAPSYSSRSMNQGSDKWPFQVSKDSAQQNILKHFPDVMGTNDVLTGTLAEGSNDRQVNVTYYAKLDDSNPWLRYGNYTETLNARLYRGSPTVSGYTLIDSRSIVFNYNAQKRADISVTASGGSFDIGDTTETLNFGNLSSGLSRTALIILKYNAGYTLFASSQNNGQLKHISANQFINYALTINGTSVNLSNTATNPTQVARVLGRSPASGTALPVVATIGSVASNQQSGVYTDTITLTVQSAE</sequence>
<evidence type="ECO:0000256" key="1">
    <source>
        <dbReference type="SAM" id="SignalP"/>
    </source>
</evidence>
<evidence type="ECO:0000313" key="2">
    <source>
        <dbReference type="EMBL" id="KYG69135.1"/>
    </source>
</evidence>
<dbReference type="RefSeq" id="WP_063206035.1">
    <property type="nucleotide sequence ID" value="NZ_LUKD01000001.1"/>
</dbReference>
<dbReference type="OrthoDB" id="5290829at2"/>
<reference evidence="2 3" key="1">
    <citation type="submission" date="2016-03" db="EMBL/GenBank/DDBJ databases">
        <authorList>
            <person name="Ploux O."/>
        </authorList>
    </citation>
    <scope>NUCLEOTIDE SEQUENCE [LARGE SCALE GENOMIC DNA]</scope>
    <source>
        <strain evidence="2 3">EC13</strain>
    </source>
</reference>
<keyword evidence="1" id="KW-0732">Signal</keyword>
<name>A0A162GX55_BDEBC</name>
<dbReference type="AlphaFoldDB" id="A0A162GX55"/>
<feature type="chain" id="PRO_5007834926" evidence="1">
    <location>
        <begin position="20"/>
        <end position="308"/>
    </location>
</feature>
<comment type="caution">
    <text evidence="2">The sequence shown here is derived from an EMBL/GenBank/DDBJ whole genome shotgun (WGS) entry which is preliminary data.</text>
</comment>